<dbReference type="EMBL" id="JAUUTY010000004">
    <property type="protein sequence ID" value="KAK1642527.1"/>
    <property type="molecule type" value="Genomic_DNA"/>
</dbReference>
<evidence type="ECO:0000313" key="1">
    <source>
        <dbReference type="EMBL" id="KAK1642527.1"/>
    </source>
</evidence>
<evidence type="ECO:0000313" key="2">
    <source>
        <dbReference type="Proteomes" id="UP001231189"/>
    </source>
</evidence>
<sequence>MGEVVEGAGSIKDKDFLMAFSSTLSSYGQRATPHEHGDIANLLSMWAGRFLEAFIDLMQYVSLTVEEITEHISPSAKQWLFSMLDTMAKGDLTMMLVTLWAIWHAMRKAIHEDVFQSPMVTMQFVDRFINELDASKPKVRVPTGGRPRQKASGRWIPPSEGRVKIIIDAAMAKTSKKRSSGECFPVCARGVPGSDGFGF</sequence>
<accession>A0AAD8W6F2</accession>
<gene>
    <name evidence="1" type="ORF">QYE76_060332</name>
</gene>
<proteinExistence type="predicted"/>
<comment type="caution">
    <text evidence="1">The sequence shown here is derived from an EMBL/GenBank/DDBJ whole genome shotgun (WGS) entry which is preliminary data.</text>
</comment>
<dbReference type="Proteomes" id="UP001231189">
    <property type="component" value="Unassembled WGS sequence"/>
</dbReference>
<name>A0AAD8W6F2_LOLMU</name>
<keyword evidence="2" id="KW-1185">Reference proteome</keyword>
<protein>
    <submittedName>
        <fullName evidence="1">Uncharacterized protein</fullName>
    </submittedName>
</protein>
<reference evidence="1" key="1">
    <citation type="submission" date="2023-07" db="EMBL/GenBank/DDBJ databases">
        <title>A chromosome-level genome assembly of Lolium multiflorum.</title>
        <authorList>
            <person name="Chen Y."/>
            <person name="Copetti D."/>
            <person name="Kolliker R."/>
            <person name="Studer B."/>
        </authorList>
    </citation>
    <scope>NUCLEOTIDE SEQUENCE</scope>
    <source>
        <strain evidence="1">02402/16</strain>
        <tissue evidence="1">Leaf</tissue>
    </source>
</reference>
<organism evidence="1 2">
    <name type="scientific">Lolium multiflorum</name>
    <name type="common">Italian ryegrass</name>
    <name type="synonym">Lolium perenne subsp. multiflorum</name>
    <dbReference type="NCBI Taxonomy" id="4521"/>
    <lineage>
        <taxon>Eukaryota</taxon>
        <taxon>Viridiplantae</taxon>
        <taxon>Streptophyta</taxon>
        <taxon>Embryophyta</taxon>
        <taxon>Tracheophyta</taxon>
        <taxon>Spermatophyta</taxon>
        <taxon>Magnoliopsida</taxon>
        <taxon>Liliopsida</taxon>
        <taxon>Poales</taxon>
        <taxon>Poaceae</taxon>
        <taxon>BOP clade</taxon>
        <taxon>Pooideae</taxon>
        <taxon>Poodae</taxon>
        <taxon>Poeae</taxon>
        <taxon>Poeae Chloroplast Group 2 (Poeae type)</taxon>
        <taxon>Loliodinae</taxon>
        <taxon>Loliinae</taxon>
        <taxon>Lolium</taxon>
    </lineage>
</organism>
<dbReference type="AlphaFoldDB" id="A0AAD8W6F2"/>